<dbReference type="PANTHER" id="PTHR38926:SF2">
    <property type="entry name" value="F-BOX_LRR-REPEAT PROTEIN 21-RELATED"/>
    <property type="match status" value="1"/>
</dbReference>
<dbReference type="PANTHER" id="PTHR38926">
    <property type="entry name" value="F-BOX DOMAIN CONTAINING PROTEIN, EXPRESSED"/>
    <property type="match status" value="1"/>
</dbReference>
<name>A0A9J5XNT4_SOLCO</name>
<dbReference type="InterPro" id="IPR055411">
    <property type="entry name" value="LRR_FXL15/At3g58940/PEG3-like"/>
</dbReference>
<dbReference type="SUPFAM" id="SSF52047">
    <property type="entry name" value="RNI-like"/>
    <property type="match status" value="1"/>
</dbReference>
<dbReference type="InterPro" id="IPR032675">
    <property type="entry name" value="LRR_dom_sf"/>
</dbReference>
<evidence type="ECO:0000259" key="1">
    <source>
        <dbReference type="Pfam" id="PF24758"/>
    </source>
</evidence>
<protein>
    <recommendedName>
        <fullName evidence="1">F-box/LRR-repeat protein 15/At3g58940/PEG3-like LRR domain-containing protein</fullName>
    </recommendedName>
</protein>
<feature type="domain" description="F-box/LRR-repeat protein 15/At3g58940/PEG3-like LRR" evidence="1">
    <location>
        <begin position="219"/>
        <end position="267"/>
    </location>
</feature>
<dbReference type="OrthoDB" id="550575at2759"/>
<dbReference type="Pfam" id="PF24758">
    <property type="entry name" value="LRR_At5g56370"/>
    <property type="match status" value="1"/>
</dbReference>
<keyword evidence="3" id="KW-1185">Reference proteome</keyword>
<organism evidence="2 3">
    <name type="scientific">Solanum commersonii</name>
    <name type="common">Commerson's wild potato</name>
    <name type="synonym">Commerson's nightshade</name>
    <dbReference type="NCBI Taxonomy" id="4109"/>
    <lineage>
        <taxon>Eukaryota</taxon>
        <taxon>Viridiplantae</taxon>
        <taxon>Streptophyta</taxon>
        <taxon>Embryophyta</taxon>
        <taxon>Tracheophyta</taxon>
        <taxon>Spermatophyta</taxon>
        <taxon>Magnoliopsida</taxon>
        <taxon>eudicotyledons</taxon>
        <taxon>Gunneridae</taxon>
        <taxon>Pentapetalae</taxon>
        <taxon>asterids</taxon>
        <taxon>lamiids</taxon>
        <taxon>Solanales</taxon>
        <taxon>Solanaceae</taxon>
        <taxon>Solanoideae</taxon>
        <taxon>Solaneae</taxon>
        <taxon>Solanum</taxon>
    </lineage>
</organism>
<dbReference type="AlphaFoldDB" id="A0A9J5XNT4"/>
<evidence type="ECO:0000313" key="3">
    <source>
        <dbReference type="Proteomes" id="UP000824120"/>
    </source>
</evidence>
<sequence length="282" mass="32481">MIEILKNVDKVYVQLDGDCASSNMLYTLYRHLSISLLRLGTRSGCTGTVRLPFGPIVFGTECDTLNRYSKRDSIMIWYRFIHVHSDSDPVRFMKLDCISIKVGHRIGLYRYHFGYCSGSVVFGTEWNRLNRYSERDDIMIWYDIPRYRFILVPVRFGLVRFILVPINNPVKPSRSDPVVPFQSVPNLNLYRQVYVVSLIPIGLSSHSFKSFTLNNQIHVYDKETITNTKNMPELHHLQLFGTKMTNGGLETIISACPHLESLDLRRCLNVHLGGDIGKRCSQ</sequence>
<comment type="caution">
    <text evidence="2">The sequence shown here is derived from an EMBL/GenBank/DDBJ whole genome shotgun (WGS) entry which is preliminary data.</text>
</comment>
<accession>A0A9J5XNT4</accession>
<proteinExistence type="predicted"/>
<dbReference type="Gene3D" id="3.80.10.10">
    <property type="entry name" value="Ribonuclease Inhibitor"/>
    <property type="match status" value="1"/>
</dbReference>
<reference evidence="2 3" key="1">
    <citation type="submission" date="2020-09" db="EMBL/GenBank/DDBJ databases">
        <title>De no assembly of potato wild relative species, Solanum commersonii.</title>
        <authorList>
            <person name="Cho K."/>
        </authorList>
    </citation>
    <scope>NUCLEOTIDE SEQUENCE [LARGE SCALE GENOMIC DNA]</scope>
    <source>
        <strain evidence="2">LZ3.2</strain>
        <tissue evidence="2">Leaf</tissue>
    </source>
</reference>
<evidence type="ECO:0000313" key="2">
    <source>
        <dbReference type="EMBL" id="KAG5589485.1"/>
    </source>
</evidence>
<dbReference type="Proteomes" id="UP000824120">
    <property type="component" value="Chromosome 8"/>
</dbReference>
<dbReference type="EMBL" id="JACXVP010000008">
    <property type="protein sequence ID" value="KAG5589485.1"/>
    <property type="molecule type" value="Genomic_DNA"/>
</dbReference>
<gene>
    <name evidence="2" type="ORF">H5410_039999</name>
</gene>